<dbReference type="Gene3D" id="3.80.10.10">
    <property type="entry name" value="Ribonuclease Inhibitor"/>
    <property type="match status" value="1"/>
</dbReference>
<comment type="caution">
    <text evidence="1">The sequence shown here is derived from an EMBL/GenBank/DDBJ whole genome shotgun (WGS) entry which is preliminary data.</text>
</comment>
<accession>A0A9P4MHN4</accession>
<dbReference type="Proteomes" id="UP000799439">
    <property type="component" value="Unassembled WGS sequence"/>
</dbReference>
<dbReference type="EMBL" id="ML996094">
    <property type="protein sequence ID" value="KAF2148061.1"/>
    <property type="molecule type" value="Genomic_DNA"/>
</dbReference>
<reference evidence="1" key="1">
    <citation type="journal article" date="2020" name="Stud. Mycol.">
        <title>101 Dothideomycetes genomes: a test case for predicting lifestyles and emergence of pathogens.</title>
        <authorList>
            <person name="Haridas S."/>
            <person name="Albert R."/>
            <person name="Binder M."/>
            <person name="Bloem J."/>
            <person name="Labutti K."/>
            <person name="Salamov A."/>
            <person name="Andreopoulos B."/>
            <person name="Baker S."/>
            <person name="Barry K."/>
            <person name="Bills G."/>
            <person name="Bluhm B."/>
            <person name="Cannon C."/>
            <person name="Castanera R."/>
            <person name="Culley D."/>
            <person name="Daum C."/>
            <person name="Ezra D."/>
            <person name="Gonzalez J."/>
            <person name="Henrissat B."/>
            <person name="Kuo A."/>
            <person name="Liang C."/>
            <person name="Lipzen A."/>
            <person name="Lutzoni F."/>
            <person name="Magnuson J."/>
            <person name="Mondo S."/>
            <person name="Nolan M."/>
            <person name="Ohm R."/>
            <person name="Pangilinan J."/>
            <person name="Park H.-J."/>
            <person name="Ramirez L."/>
            <person name="Alfaro M."/>
            <person name="Sun H."/>
            <person name="Tritt A."/>
            <person name="Yoshinaga Y."/>
            <person name="Zwiers L.-H."/>
            <person name="Turgeon B."/>
            <person name="Goodwin S."/>
            <person name="Spatafora J."/>
            <person name="Crous P."/>
            <person name="Grigoriev I."/>
        </authorList>
    </citation>
    <scope>NUCLEOTIDE SEQUENCE</scope>
    <source>
        <strain evidence="1">CBS 260.36</strain>
    </source>
</reference>
<evidence type="ECO:0008006" key="3">
    <source>
        <dbReference type="Google" id="ProtNLM"/>
    </source>
</evidence>
<dbReference type="AlphaFoldDB" id="A0A9P4MHN4"/>
<dbReference type="OrthoDB" id="3886018at2759"/>
<gene>
    <name evidence="1" type="ORF">K461DRAFT_283144</name>
</gene>
<protein>
    <recommendedName>
        <fullName evidence="3">F-box domain-containing protein</fullName>
    </recommendedName>
</protein>
<keyword evidence="2" id="KW-1185">Reference proteome</keyword>
<evidence type="ECO:0000313" key="1">
    <source>
        <dbReference type="EMBL" id="KAF2148061.1"/>
    </source>
</evidence>
<proteinExistence type="predicted"/>
<organism evidence="1 2">
    <name type="scientific">Myriangium duriaei CBS 260.36</name>
    <dbReference type="NCBI Taxonomy" id="1168546"/>
    <lineage>
        <taxon>Eukaryota</taxon>
        <taxon>Fungi</taxon>
        <taxon>Dikarya</taxon>
        <taxon>Ascomycota</taxon>
        <taxon>Pezizomycotina</taxon>
        <taxon>Dothideomycetes</taxon>
        <taxon>Dothideomycetidae</taxon>
        <taxon>Myriangiales</taxon>
        <taxon>Myriangiaceae</taxon>
        <taxon>Myriangium</taxon>
    </lineage>
</organism>
<evidence type="ECO:0000313" key="2">
    <source>
        <dbReference type="Proteomes" id="UP000799439"/>
    </source>
</evidence>
<dbReference type="SUPFAM" id="SSF52047">
    <property type="entry name" value="RNI-like"/>
    <property type="match status" value="1"/>
</dbReference>
<sequence>MSPHANLDSLPAEVLDIIVSGLAFKDACSVRLTTKNVAAQSLYGHFRSYFHHKTVMLDSPAHVERLAQMTKPGQLGCVLRRLTLKITLPPGISEFTWTALGESSARHLTAALINVRSSSGYGSLKSLVLQAQREVDGGPKQFDLGDCAQYLSGFVPDVNVGQEWRLGTWQPVWNAAQWMFATVAFALRSSNIPLEELDLFGSVDRCSLACNRITPILDCSDLSASTLGLKKLSLSLSDRSFSSENGSRPPASGESVCRLFKLCPNLEMLELDWFKLPGPSYTSHRADNSIFFDQVGETVKLPQLKSLSLTGIRTTESALLAFLTHAISLNHLSLESVCLWAGSYQPIFDCLAGRLDYLRLDDLRGPERLYFDDAPGAAYHPTAGSMSSRTGSDHLIRHGTEARKRVTYSFAQGYFISSMYAYSRSHLMRQKYGPPFETSVPPSGSVAPNGRSMRPHFSPAMSARMIARQVAMRRELAMHQATRMHDRLN</sequence>
<dbReference type="InterPro" id="IPR032675">
    <property type="entry name" value="LRR_dom_sf"/>
</dbReference>
<name>A0A9P4MHN4_9PEZI</name>